<name>A0A8B6FW89_MYTGA</name>
<keyword evidence="2 4" id="KW-0548">Nucleotidyltransferase</keyword>
<evidence type="ECO:0000256" key="1">
    <source>
        <dbReference type="ARBA" id="ARBA00022679"/>
    </source>
</evidence>
<dbReference type="SUPFAM" id="SSF81301">
    <property type="entry name" value="Nucleotidyltransferase"/>
    <property type="match status" value="1"/>
</dbReference>
<keyword evidence="5" id="KW-1185">Reference proteome</keyword>
<dbReference type="EC" id="2.7.7.7" evidence="4"/>
<dbReference type="GO" id="GO:0003887">
    <property type="term" value="F:DNA-directed DNA polymerase activity"/>
    <property type="evidence" value="ECO:0007669"/>
    <property type="project" value="UniProtKB-EC"/>
</dbReference>
<dbReference type="FunFam" id="3.30.210.10:FF:000002">
    <property type="entry name" value="DNA polymerase"/>
    <property type="match status" value="1"/>
</dbReference>
<dbReference type="InterPro" id="IPR037160">
    <property type="entry name" value="DNA_Pol_thumb_sf"/>
</dbReference>
<gene>
    <name evidence="4" type="ORF">MGAL_10B056964</name>
</gene>
<dbReference type="Gene3D" id="3.30.210.10">
    <property type="entry name" value="DNA polymerase, thumb domain"/>
    <property type="match status" value="1"/>
</dbReference>
<proteinExistence type="predicted"/>
<dbReference type="InterPro" id="IPR022312">
    <property type="entry name" value="DNA_pol_X"/>
</dbReference>
<comment type="caution">
    <text evidence="4">The sequence shown here is derived from an EMBL/GenBank/DDBJ whole genome shotgun (WGS) entry which is preliminary data.</text>
</comment>
<feature type="domain" description="DNA polymerase beta thumb" evidence="3">
    <location>
        <begin position="10"/>
        <end position="41"/>
    </location>
</feature>
<dbReference type="GO" id="GO:0006303">
    <property type="term" value="P:double-strand break repair via nonhomologous end joining"/>
    <property type="evidence" value="ECO:0007669"/>
    <property type="project" value="TreeGrafter"/>
</dbReference>
<dbReference type="InterPro" id="IPR029398">
    <property type="entry name" value="PolB_thumb"/>
</dbReference>
<dbReference type="OrthoDB" id="205514at2759"/>
<evidence type="ECO:0000313" key="5">
    <source>
        <dbReference type="Proteomes" id="UP000596742"/>
    </source>
</evidence>
<dbReference type="PANTHER" id="PTHR11276:SF42">
    <property type="entry name" value="DNA POLYMERASE BETA"/>
    <property type="match status" value="1"/>
</dbReference>
<dbReference type="GO" id="GO:0005634">
    <property type="term" value="C:nucleus"/>
    <property type="evidence" value="ECO:0007669"/>
    <property type="project" value="TreeGrafter"/>
</dbReference>
<evidence type="ECO:0000313" key="4">
    <source>
        <dbReference type="EMBL" id="VDI55372.1"/>
    </source>
</evidence>
<dbReference type="Pfam" id="PF14791">
    <property type="entry name" value="DNA_pol_B_thumb"/>
    <property type="match status" value="1"/>
</dbReference>
<dbReference type="EMBL" id="UYJE01007494">
    <property type="protein sequence ID" value="VDI55372.1"/>
    <property type="molecule type" value="Genomic_DNA"/>
</dbReference>
<reference evidence="4" key="1">
    <citation type="submission" date="2018-11" db="EMBL/GenBank/DDBJ databases">
        <authorList>
            <person name="Alioto T."/>
            <person name="Alioto T."/>
        </authorList>
    </citation>
    <scope>NUCLEOTIDE SEQUENCE</scope>
</reference>
<evidence type="ECO:0000256" key="2">
    <source>
        <dbReference type="ARBA" id="ARBA00022695"/>
    </source>
</evidence>
<dbReference type="InterPro" id="IPR043519">
    <property type="entry name" value="NT_sf"/>
</dbReference>
<dbReference type="AlphaFoldDB" id="A0A8B6FW89"/>
<keyword evidence="1 4" id="KW-0808">Transferase</keyword>
<dbReference type="GO" id="GO:0003677">
    <property type="term" value="F:DNA binding"/>
    <property type="evidence" value="ECO:0007669"/>
    <property type="project" value="InterPro"/>
</dbReference>
<dbReference type="GO" id="GO:0006284">
    <property type="term" value="P:base-excision repair"/>
    <property type="evidence" value="ECO:0007669"/>
    <property type="project" value="TreeGrafter"/>
</dbReference>
<organism evidence="4 5">
    <name type="scientific">Mytilus galloprovincialis</name>
    <name type="common">Mediterranean mussel</name>
    <dbReference type="NCBI Taxonomy" id="29158"/>
    <lineage>
        <taxon>Eukaryota</taxon>
        <taxon>Metazoa</taxon>
        <taxon>Spiralia</taxon>
        <taxon>Lophotrochozoa</taxon>
        <taxon>Mollusca</taxon>
        <taxon>Bivalvia</taxon>
        <taxon>Autobranchia</taxon>
        <taxon>Pteriomorphia</taxon>
        <taxon>Mytilida</taxon>
        <taxon>Mytiloidea</taxon>
        <taxon>Mytilidae</taxon>
        <taxon>Mytilinae</taxon>
        <taxon>Mytilus</taxon>
    </lineage>
</organism>
<dbReference type="PANTHER" id="PTHR11276">
    <property type="entry name" value="DNA POLYMERASE TYPE-X FAMILY MEMBER"/>
    <property type="match status" value="1"/>
</dbReference>
<evidence type="ECO:0000259" key="3">
    <source>
        <dbReference type="Pfam" id="PF14791"/>
    </source>
</evidence>
<sequence length="53" mass="6034">LIPFDQYYCALLYFTGSDVFNKNMRAHALEKGFTLNEYTLRPLGSTGKTSVIK</sequence>
<feature type="non-terminal residue" evidence="4">
    <location>
        <position position="1"/>
    </location>
</feature>
<protein>
    <submittedName>
        <fullName evidence="4">DNA polymerase beta</fullName>
        <ecNumber evidence="4">2.7.7.7</ecNumber>
    </submittedName>
</protein>
<accession>A0A8B6FW89</accession>
<dbReference type="Proteomes" id="UP000596742">
    <property type="component" value="Unassembled WGS sequence"/>
</dbReference>